<keyword evidence="2" id="KW-1185">Reference proteome</keyword>
<evidence type="ECO:0000313" key="1">
    <source>
        <dbReference type="EMBL" id="ANG61995.1"/>
    </source>
</evidence>
<dbReference type="KEGG" id="mars:A8C75_05505"/>
<dbReference type="STRING" id="1821621.A8C75_05505"/>
<accession>A0A1A9EVT2</accession>
<dbReference type="OrthoDB" id="9810649at2"/>
<organism evidence="1 2">
    <name type="scientific">Marinobacterium aestuarii</name>
    <dbReference type="NCBI Taxonomy" id="1821621"/>
    <lineage>
        <taxon>Bacteria</taxon>
        <taxon>Pseudomonadati</taxon>
        <taxon>Pseudomonadota</taxon>
        <taxon>Gammaproteobacteria</taxon>
        <taxon>Oceanospirillales</taxon>
        <taxon>Oceanospirillaceae</taxon>
        <taxon>Marinobacterium</taxon>
    </lineage>
</organism>
<reference evidence="2" key="1">
    <citation type="submission" date="2016-05" db="EMBL/GenBank/DDBJ databases">
        <authorList>
            <person name="Baek K."/>
            <person name="Yang S.-J."/>
        </authorList>
    </citation>
    <scope>NUCLEOTIDE SEQUENCE [LARGE SCALE GENOMIC DNA]</scope>
    <source>
        <strain evidence="2">ST58-10</strain>
    </source>
</reference>
<dbReference type="EMBL" id="CP015839">
    <property type="protein sequence ID" value="ANG61995.1"/>
    <property type="molecule type" value="Genomic_DNA"/>
</dbReference>
<sequence length="73" mass="8454">MFLKQKSTGNMVEVLALTDLFNPFTLSISGRYNHGEEAQDPEDFDKGDLIFLSGESLPRCWTDSHYRDDELRR</sequence>
<keyword evidence="1" id="KW-0808">Transferase</keyword>
<evidence type="ECO:0000313" key="2">
    <source>
        <dbReference type="Proteomes" id="UP000078070"/>
    </source>
</evidence>
<protein>
    <submittedName>
        <fullName evidence="1">Acetyltransferase</fullName>
    </submittedName>
</protein>
<dbReference type="GO" id="GO:0016740">
    <property type="term" value="F:transferase activity"/>
    <property type="evidence" value="ECO:0007669"/>
    <property type="project" value="UniProtKB-KW"/>
</dbReference>
<dbReference type="Proteomes" id="UP000078070">
    <property type="component" value="Chromosome"/>
</dbReference>
<reference evidence="1 2" key="2">
    <citation type="journal article" date="2018" name="Int. J. Syst. Evol. Microbiol.">
        <title>Marinobacterium aestuarii sp. nov., a benzene-degrading marine bacterium isolated from estuary sediment.</title>
        <authorList>
            <person name="Bae S.S."/>
            <person name="Jung J."/>
            <person name="Chung D."/>
            <person name="Baek K."/>
        </authorList>
    </citation>
    <scope>NUCLEOTIDE SEQUENCE [LARGE SCALE GENOMIC DNA]</scope>
    <source>
        <strain evidence="1 2">ST58-10</strain>
    </source>
</reference>
<dbReference type="RefSeq" id="WP_067379229.1">
    <property type="nucleotide sequence ID" value="NZ_CP015839.1"/>
</dbReference>
<gene>
    <name evidence="1" type="ORF">A8C75_05505</name>
</gene>
<proteinExistence type="predicted"/>
<dbReference type="AlphaFoldDB" id="A0A1A9EVT2"/>
<name>A0A1A9EVT2_9GAMM</name>